<evidence type="ECO:0000313" key="3">
    <source>
        <dbReference type="Proteomes" id="UP000623461"/>
    </source>
</evidence>
<dbReference type="RefSeq" id="WP_030145989.1">
    <property type="nucleotide sequence ID" value="NZ_BMNZ01000001.1"/>
</dbReference>
<dbReference type="Pfam" id="PF03007">
    <property type="entry name" value="WS_DGAT_cat"/>
    <property type="match status" value="2"/>
</dbReference>
<dbReference type="EMBL" id="BMNZ01000001">
    <property type="protein sequence ID" value="GGM85381.1"/>
    <property type="molecule type" value="Genomic_DNA"/>
</dbReference>
<evidence type="ECO:0000313" key="2">
    <source>
        <dbReference type="EMBL" id="GGM85381.1"/>
    </source>
</evidence>
<protein>
    <recommendedName>
        <fullName evidence="1">O-acyltransferase WSD1-like N-terminal domain-containing protein</fullName>
    </recommendedName>
</protein>
<feature type="domain" description="O-acyltransferase WSD1-like N-terminal" evidence="1">
    <location>
        <begin position="7"/>
        <end position="100"/>
    </location>
</feature>
<gene>
    <name evidence="2" type="ORF">GCM10009721_07620</name>
</gene>
<feature type="domain" description="O-acyltransferase WSD1-like N-terminal" evidence="1">
    <location>
        <begin position="101"/>
        <end position="187"/>
    </location>
</feature>
<evidence type="ECO:0000259" key="1">
    <source>
        <dbReference type="Pfam" id="PF03007"/>
    </source>
</evidence>
<keyword evidence="3" id="KW-1185">Reference proteome</keyword>
<proteinExistence type="predicted"/>
<organism evidence="2 3">
    <name type="scientific">Terrabacter tumescens</name>
    <dbReference type="NCBI Taxonomy" id="60443"/>
    <lineage>
        <taxon>Bacteria</taxon>
        <taxon>Bacillati</taxon>
        <taxon>Actinomycetota</taxon>
        <taxon>Actinomycetes</taxon>
        <taxon>Micrococcales</taxon>
        <taxon>Intrasporangiaceae</taxon>
        <taxon>Terrabacter</taxon>
    </lineage>
</organism>
<dbReference type="Proteomes" id="UP000623461">
    <property type="component" value="Unassembled WGS sequence"/>
</dbReference>
<comment type="caution">
    <text evidence="2">The sequence shown here is derived from an EMBL/GenBank/DDBJ whole genome shotgun (WGS) entry which is preliminary data.</text>
</comment>
<reference evidence="3" key="1">
    <citation type="journal article" date="2019" name="Int. J. Syst. Evol. Microbiol.">
        <title>The Global Catalogue of Microorganisms (GCM) 10K type strain sequencing project: providing services to taxonomists for standard genome sequencing and annotation.</title>
        <authorList>
            <consortium name="The Broad Institute Genomics Platform"/>
            <consortium name="The Broad Institute Genome Sequencing Center for Infectious Disease"/>
            <person name="Wu L."/>
            <person name="Ma J."/>
        </authorList>
    </citation>
    <scope>NUCLEOTIDE SEQUENCE [LARGE SCALE GENOMIC DNA]</scope>
    <source>
        <strain evidence="3">JCM 1365</strain>
    </source>
</reference>
<sequence>MDRVHRLSALDAIFLPMDTATQTLHVGTVLVLEGPCPEAPVLRQQVEASLAQVQLHRRRVLRMPLELGRPVWVDGGEVDLGAHLHDAELDSPGDDEQLAAGLSDGRWALVLKAHHTMVDGRTGADLVRMLLTDVPVLPAPGAQAAASRPDAAATAVLTDVLTWLAMLPVRAVRAVVRAVVASASCVSASPRCSGPTCHRACSRARWVRLDAGVGPALTWPT</sequence>
<dbReference type="InterPro" id="IPR004255">
    <property type="entry name" value="O-acyltransferase_WSD1_N"/>
</dbReference>
<name>A0ABQ2HNZ1_9MICO</name>
<accession>A0ABQ2HNZ1</accession>